<dbReference type="PROSITE" id="PS00216">
    <property type="entry name" value="SUGAR_TRANSPORT_1"/>
    <property type="match status" value="1"/>
</dbReference>
<keyword evidence="7" id="KW-0472">Membrane</keyword>
<dbReference type="Pfam" id="PF07690">
    <property type="entry name" value="MFS_1"/>
    <property type="match status" value="1"/>
</dbReference>
<dbReference type="Gene3D" id="1.20.1720.10">
    <property type="entry name" value="Multidrug resistance protein D"/>
    <property type="match status" value="1"/>
</dbReference>
<evidence type="ECO:0000256" key="1">
    <source>
        <dbReference type="ARBA" id="ARBA00004651"/>
    </source>
</evidence>
<dbReference type="AlphaFoldDB" id="A0A3M8D2T8"/>
<dbReference type="GO" id="GO:0042910">
    <property type="term" value="F:xenobiotic transmembrane transporter activity"/>
    <property type="evidence" value="ECO:0007669"/>
    <property type="project" value="InterPro"/>
</dbReference>
<gene>
    <name evidence="10" type="ORF">EDM59_21225</name>
</gene>
<dbReference type="GO" id="GO:1990961">
    <property type="term" value="P:xenobiotic detoxification by transmembrane export across the plasma membrane"/>
    <property type="evidence" value="ECO:0007669"/>
    <property type="project" value="InterPro"/>
</dbReference>
<keyword evidence="5" id="KW-0812">Transmembrane</keyword>
<evidence type="ECO:0000256" key="3">
    <source>
        <dbReference type="ARBA" id="ARBA00022448"/>
    </source>
</evidence>
<dbReference type="InterPro" id="IPR005829">
    <property type="entry name" value="Sugar_transporter_CS"/>
</dbReference>
<evidence type="ECO:0000313" key="11">
    <source>
        <dbReference type="Proteomes" id="UP000269573"/>
    </source>
</evidence>
<evidence type="ECO:0000256" key="8">
    <source>
        <dbReference type="RuleBase" id="RU365088"/>
    </source>
</evidence>
<name>A0A3M8D2T8_9BACL</name>
<dbReference type="EMBL" id="RHHU01000013">
    <property type="protein sequence ID" value="RNB82188.1"/>
    <property type="molecule type" value="Genomic_DNA"/>
</dbReference>
<evidence type="ECO:0000313" key="10">
    <source>
        <dbReference type="EMBL" id="RNB82188.1"/>
    </source>
</evidence>
<dbReference type="InterPro" id="IPR004812">
    <property type="entry name" value="Efflux_drug-R_Bcr/CmlA"/>
</dbReference>
<evidence type="ECO:0000256" key="4">
    <source>
        <dbReference type="ARBA" id="ARBA00022475"/>
    </source>
</evidence>
<comment type="similarity">
    <text evidence="2 8">Belongs to the major facilitator superfamily. Bcr/CmlA family.</text>
</comment>
<dbReference type="SUPFAM" id="SSF103473">
    <property type="entry name" value="MFS general substrate transporter"/>
    <property type="match status" value="1"/>
</dbReference>
<reference evidence="10 11" key="1">
    <citation type="submission" date="2018-10" db="EMBL/GenBank/DDBJ databases">
        <title>Phylogenomics of Brevibacillus.</title>
        <authorList>
            <person name="Dunlap C."/>
        </authorList>
    </citation>
    <scope>NUCLEOTIDE SEQUENCE [LARGE SCALE GENOMIC DNA]</scope>
    <source>
        <strain evidence="10 11">JCM 15774</strain>
    </source>
</reference>
<organism evidence="10 11">
    <name type="scientific">Brevibacillus nitrificans</name>
    <dbReference type="NCBI Taxonomy" id="651560"/>
    <lineage>
        <taxon>Bacteria</taxon>
        <taxon>Bacillati</taxon>
        <taxon>Bacillota</taxon>
        <taxon>Bacilli</taxon>
        <taxon>Bacillales</taxon>
        <taxon>Paenibacillaceae</taxon>
        <taxon>Brevibacillus</taxon>
    </lineage>
</organism>
<dbReference type="PROSITE" id="PS50850">
    <property type="entry name" value="MFS"/>
    <property type="match status" value="1"/>
</dbReference>
<proteinExistence type="inferred from homology"/>
<evidence type="ECO:0000256" key="5">
    <source>
        <dbReference type="ARBA" id="ARBA00022692"/>
    </source>
</evidence>
<keyword evidence="4 8" id="KW-1003">Cell membrane</keyword>
<comment type="subcellular location">
    <subcellularLocation>
        <location evidence="1 8">Cell membrane</location>
        <topology evidence="1 8">Multi-pass membrane protein</topology>
    </subcellularLocation>
</comment>
<feature type="domain" description="Major facilitator superfamily (MFS) profile" evidence="9">
    <location>
        <begin position="8"/>
        <end position="395"/>
    </location>
</feature>
<evidence type="ECO:0000256" key="2">
    <source>
        <dbReference type="ARBA" id="ARBA00006236"/>
    </source>
</evidence>
<dbReference type="PANTHER" id="PTHR23502">
    <property type="entry name" value="MAJOR FACILITATOR SUPERFAMILY"/>
    <property type="match status" value="1"/>
</dbReference>
<keyword evidence="6" id="KW-1133">Transmembrane helix</keyword>
<dbReference type="CDD" id="cd17320">
    <property type="entry name" value="MFS_MdfA_MDR_like"/>
    <property type="match status" value="1"/>
</dbReference>
<dbReference type="NCBIfam" id="TIGR00710">
    <property type="entry name" value="efflux_Bcr_CflA"/>
    <property type="match status" value="1"/>
</dbReference>
<dbReference type="Proteomes" id="UP000269573">
    <property type="component" value="Unassembled WGS sequence"/>
</dbReference>
<evidence type="ECO:0000256" key="6">
    <source>
        <dbReference type="ARBA" id="ARBA00022989"/>
    </source>
</evidence>
<evidence type="ECO:0000256" key="7">
    <source>
        <dbReference type="ARBA" id="ARBA00023136"/>
    </source>
</evidence>
<dbReference type="PANTHER" id="PTHR23502:SF132">
    <property type="entry name" value="POLYAMINE TRANSPORTER 2-RELATED"/>
    <property type="match status" value="1"/>
</dbReference>
<accession>A0A3M8D2T8</accession>
<sequence length="410" mass="43957">MKNYSLRFALLLAAFSALGPFTVDMYLSSLPKVMDFFGTTASMIQASLTASLLGLGLGQMIMGPLSDIYGRRLPLLISMILYILTSYGCAYAPSIEWFIALRFIQGAAASAGLVISRAIVRDRYSGVEMTKFISLLTMISNVAPLISPTAGSMVDYYSSWVGVFIFLSLLGLLLTGMTFWGVKESLPVQQRVPSNLSTLIGNYNGLFRNRSFMGYALVNGLLFAGVFAYVAGTPFIYQNIYGVSPQMFSILFALNGLAIILGSQCVKLLAGRVTERRIFLIGLSVAFIATAAILLTVLTHGPLSGMFISIFLFAVSIGIIGPISFTLAMESQGHMAGSASAVLGTLQFALGAVASPLVGIAGENSAMPFGIIIFVTSLLSIISYIVLVQRDKKITSDNKGKRIRTNSDSM</sequence>
<dbReference type="FunFam" id="1.20.1720.10:FF:000005">
    <property type="entry name" value="Bcr/CflA family efflux transporter"/>
    <property type="match status" value="1"/>
</dbReference>
<dbReference type="GO" id="GO:0005886">
    <property type="term" value="C:plasma membrane"/>
    <property type="evidence" value="ECO:0007669"/>
    <property type="project" value="UniProtKB-SubCell"/>
</dbReference>
<evidence type="ECO:0000259" key="9">
    <source>
        <dbReference type="PROSITE" id="PS50850"/>
    </source>
</evidence>
<dbReference type="InterPro" id="IPR011701">
    <property type="entry name" value="MFS"/>
</dbReference>
<dbReference type="InterPro" id="IPR020846">
    <property type="entry name" value="MFS_dom"/>
</dbReference>
<comment type="caution">
    <text evidence="10">The sequence shown here is derived from an EMBL/GenBank/DDBJ whole genome shotgun (WGS) entry which is preliminary data.</text>
</comment>
<protein>
    <recommendedName>
        <fullName evidence="8">Bcr/CflA family efflux transporter</fullName>
    </recommendedName>
</protein>
<keyword evidence="11" id="KW-1185">Reference proteome</keyword>
<keyword evidence="3 8" id="KW-0813">Transport</keyword>
<dbReference type="InterPro" id="IPR036259">
    <property type="entry name" value="MFS_trans_sf"/>
</dbReference>